<dbReference type="AlphaFoldDB" id="A0AAE3KUR7"/>
<dbReference type="PROSITE" id="PS51781">
    <property type="entry name" value="SH3B"/>
    <property type="match status" value="1"/>
</dbReference>
<dbReference type="PANTHER" id="PTHR47053">
    <property type="entry name" value="MUREIN DD-ENDOPEPTIDASE MEPH-RELATED"/>
    <property type="match status" value="1"/>
</dbReference>
<dbReference type="Pfam" id="PF00877">
    <property type="entry name" value="NLPC_P60"/>
    <property type="match status" value="1"/>
</dbReference>
<proteinExistence type="inferred from homology"/>
<evidence type="ECO:0000256" key="5">
    <source>
        <dbReference type="SAM" id="SignalP"/>
    </source>
</evidence>
<dbReference type="Pfam" id="PF18348">
    <property type="entry name" value="SH3_16"/>
    <property type="match status" value="1"/>
</dbReference>
<dbReference type="PROSITE" id="PS51935">
    <property type="entry name" value="NLPC_P60"/>
    <property type="match status" value="1"/>
</dbReference>
<keyword evidence="9" id="KW-1185">Reference proteome</keyword>
<evidence type="ECO:0000313" key="8">
    <source>
        <dbReference type="EMBL" id="MCP9765234.1"/>
    </source>
</evidence>
<dbReference type="RefSeq" id="WP_255038925.1">
    <property type="nucleotide sequence ID" value="NZ_RJUF01000181.1"/>
</dbReference>
<evidence type="ECO:0000313" key="9">
    <source>
        <dbReference type="Proteomes" id="UP001204144"/>
    </source>
</evidence>
<dbReference type="InterPro" id="IPR041382">
    <property type="entry name" value="SH3_16"/>
</dbReference>
<dbReference type="InterPro" id="IPR003646">
    <property type="entry name" value="SH3-like_bac-type"/>
</dbReference>
<feature type="chain" id="PRO_5041999577" evidence="5">
    <location>
        <begin position="19"/>
        <end position="375"/>
    </location>
</feature>
<evidence type="ECO:0000256" key="3">
    <source>
        <dbReference type="ARBA" id="ARBA00022801"/>
    </source>
</evidence>
<sequence>MKKITLIVLLSLSYCANAQYEEHIEKIRKIYAPDKRTAIFEITYSPNTNAIVGKTNLREAKDALLSIIKNENVKDSVLVLPISNRNFEKNAVVNVSVANLRSKPEESAELASQVLLGMPLLVLEKTRGWYRVQCPDDYIGWIEGSTIKQFSETEYVNFKNKEKVIYVNPSGFAMSDTTSKAYSVRDVSFGNLLVFAAKSGRFTEVIFPDGKHGFVSTDNLQSSKDWLKDRQNSGEKIVENGRKMLGIPYLWGGTSFKGADCSGFTRMAFFASGLLLPRDASQQALIGDPVSIENDFSMLQKGDLLFFGNTTTFKVTHVGIWAGNKSFIHSSGMIQINSFDANSPDYDEYNLKRLLFVKRINPKALYLTGQNLYKF</sequence>
<dbReference type="InterPro" id="IPR000064">
    <property type="entry name" value="NLP_P60_dom"/>
</dbReference>
<dbReference type="GO" id="GO:0008234">
    <property type="term" value="F:cysteine-type peptidase activity"/>
    <property type="evidence" value="ECO:0007669"/>
    <property type="project" value="UniProtKB-KW"/>
</dbReference>
<keyword evidence="3 8" id="KW-0378">Hydrolase</keyword>
<feature type="domain" description="NlpC/P60" evidence="7">
    <location>
        <begin position="231"/>
        <end position="361"/>
    </location>
</feature>
<accession>A0AAE3KUR7</accession>
<feature type="signal peptide" evidence="5">
    <location>
        <begin position="1"/>
        <end position="18"/>
    </location>
</feature>
<dbReference type="InterPro" id="IPR051202">
    <property type="entry name" value="Peptidase_C40"/>
</dbReference>
<feature type="domain" description="SH3b" evidence="6">
    <location>
        <begin position="88"/>
        <end position="151"/>
    </location>
</feature>
<evidence type="ECO:0000259" key="7">
    <source>
        <dbReference type="PROSITE" id="PS51935"/>
    </source>
</evidence>
<keyword evidence="4" id="KW-0788">Thiol protease</keyword>
<evidence type="ECO:0000256" key="4">
    <source>
        <dbReference type="ARBA" id="ARBA00022807"/>
    </source>
</evidence>
<reference evidence="8 9" key="1">
    <citation type="submission" date="2018-11" db="EMBL/GenBank/DDBJ databases">
        <title>Novel bacteria species description.</title>
        <authorList>
            <person name="Han J.-H."/>
        </authorList>
    </citation>
    <scope>NUCLEOTIDE SEQUENCE [LARGE SCALE GENOMIC DNA]</scope>
    <source>
        <strain evidence="8 9">KCTC23259</strain>
    </source>
</reference>
<comment type="similarity">
    <text evidence="1">Belongs to the peptidase C40 family.</text>
</comment>
<organism evidence="8 9">
    <name type="scientific">Lacihabitans soyangensis</name>
    <dbReference type="NCBI Taxonomy" id="869394"/>
    <lineage>
        <taxon>Bacteria</taxon>
        <taxon>Pseudomonadati</taxon>
        <taxon>Bacteroidota</taxon>
        <taxon>Cytophagia</taxon>
        <taxon>Cytophagales</taxon>
        <taxon>Leadbetterellaceae</taxon>
        <taxon>Lacihabitans</taxon>
    </lineage>
</organism>
<dbReference type="Proteomes" id="UP001204144">
    <property type="component" value="Unassembled WGS sequence"/>
</dbReference>
<dbReference type="InterPro" id="IPR038765">
    <property type="entry name" value="Papain-like_cys_pep_sf"/>
</dbReference>
<keyword evidence="5" id="KW-0732">Signal</keyword>
<name>A0AAE3KUR7_9BACT</name>
<dbReference type="EMBL" id="RJUF01000181">
    <property type="protein sequence ID" value="MCP9765234.1"/>
    <property type="molecule type" value="Genomic_DNA"/>
</dbReference>
<protein>
    <submittedName>
        <fullName evidence="8">Glycoside hydrolase</fullName>
    </submittedName>
</protein>
<keyword evidence="2" id="KW-0645">Protease</keyword>
<evidence type="ECO:0000259" key="6">
    <source>
        <dbReference type="PROSITE" id="PS51781"/>
    </source>
</evidence>
<comment type="caution">
    <text evidence="8">The sequence shown here is derived from an EMBL/GenBank/DDBJ whole genome shotgun (WGS) entry which is preliminary data.</text>
</comment>
<evidence type="ECO:0000256" key="1">
    <source>
        <dbReference type="ARBA" id="ARBA00007074"/>
    </source>
</evidence>
<dbReference type="PANTHER" id="PTHR47053:SF1">
    <property type="entry name" value="MUREIN DD-ENDOPEPTIDASE MEPH-RELATED"/>
    <property type="match status" value="1"/>
</dbReference>
<dbReference type="Gene3D" id="2.30.30.40">
    <property type="entry name" value="SH3 Domains"/>
    <property type="match status" value="2"/>
</dbReference>
<dbReference type="SUPFAM" id="SSF54001">
    <property type="entry name" value="Cysteine proteinases"/>
    <property type="match status" value="1"/>
</dbReference>
<evidence type="ECO:0000256" key="2">
    <source>
        <dbReference type="ARBA" id="ARBA00022670"/>
    </source>
</evidence>
<dbReference type="GO" id="GO:0006508">
    <property type="term" value="P:proteolysis"/>
    <property type="evidence" value="ECO:0007669"/>
    <property type="project" value="UniProtKB-KW"/>
</dbReference>
<dbReference type="Gene3D" id="3.90.1720.10">
    <property type="entry name" value="endopeptidase domain like (from Nostoc punctiforme)"/>
    <property type="match status" value="1"/>
</dbReference>
<gene>
    <name evidence="8" type="ORF">EGI31_20050</name>
</gene>